<dbReference type="Gene3D" id="3.10.580.10">
    <property type="entry name" value="CBS-domain"/>
    <property type="match status" value="1"/>
</dbReference>
<dbReference type="Pfam" id="PF04972">
    <property type="entry name" value="BON"/>
    <property type="match status" value="1"/>
</dbReference>
<dbReference type="Proteomes" id="UP000324308">
    <property type="component" value="Chromosome"/>
</dbReference>
<gene>
    <name evidence="5" type="ORF">F3L20_21970</name>
</gene>
<organism evidence="5 6">
    <name type="scientific">Streptomyces tendae</name>
    <dbReference type="NCBI Taxonomy" id="1932"/>
    <lineage>
        <taxon>Bacteria</taxon>
        <taxon>Bacillati</taxon>
        <taxon>Actinomycetota</taxon>
        <taxon>Actinomycetes</taxon>
        <taxon>Kitasatosporales</taxon>
        <taxon>Streptomycetaceae</taxon>
        <taxon>Streptomyces</taxon>
    </lineage>
</organism>
<dbReference type="InterPro" id="IPR007055">
    <property type="entry name" value="BON_dom"/>
</dbReference>
<keyword evidence="6" id="KW-1185">Reference proteome</keyword>
<dbReference type="InterPro" id="IPR046342">
    <property type="entry name" value="CBS_dom_sf"/>
</dbReference>
<dbReference type="PIRSF" id="PIRSF036990">
    <property type="entry name" value="UCP036990_CBS_BON"/>
    <property type="match status" value="1"/>
</dbReference>
<dbReference type="InterPro" id="IPR051257">
    <property type="entry name" value="Diverse_CBS-Domain"/>
</dbReference>
<dbReference type="CDD" id="cd04586">
    <property type="entry name" value="CBS_pair_BON_assoc"/>
    <property type="match status" value="1"/>
</dbReference>
<accession>A0ABX5ZU06</accession>
<dbReference type="PANTHER" id="PTHR43080">
    <property type="entry name" value="CBS DOMAIN-CONTAINING PROTEIN CBSX3, MITOCHONDRIAL"/>
    <property type="match status" value="1"/>
</dbReference>
<keyword evidence="1 2" id="KW-0129">CBS domain</keyword>
<evidence type="ECO:0000256" key="1">
    <source>
        <dbReference type="ARBA" id="ARBA00023122"/>
    </source>
</evidence>
<evidence type="ECO:0000313" key="6">
    <source>
        <dbReference type="Proteomes" id="UP000324308"/>
    </source>
</evidence>
<proteinExistence type="predicted"/>
<protein>
    <submittedName>
        <fullName evidence="5">CBS domain-containing protein</fullName>
    </submittedName>
</protein>
<dbReference type="SUPFAM" id="SSF54631">
    <property type="entry name" value="CBS-domain pair"/>
    <property type="match status" value="1"/>
</dbReference>
<name>A0ABX5ZU06_STRTE</name>
<sequence>MKATEVGAVMTTDVVTAAYGTPLRDVVRKLGEHRVGGLPVTDDEDRVVGVICASDLTRPRARAAVTGSWWVRLRGTGRRLLRALAGGRARTAGGAMSAPAVTVGARATVTEASRLMTAHGVERLPVVDDEERLVGIVTRRDLFRAVLRTDGDIDRAVRRYVLGTALWLTPRALAVGVEDGVVTLTGQVERRSDMQLAVEAASRIDGVVAVVDQLSYRVDDTRLPAGTAPALGETEETVPGR</sequence>
<evidence type="ECO:0000259" key="4">
    <source>
        <dbReference type="PROSITE" id="PS51371"/>
    </source>
</evidence>
<evidence type="ECO:0000256" key="2">
    <source>
        <dbReference type="PROSITE-ProRule" id="PRU00703"/>
    </source>
</evidence>
<dbReference type="InterPro" id="IPR017080">
    <property type="entry name" value="UCP036990_CBS_BON"/>
</dbReference>
<dbReference type="Gene3D" id="3.30.1340.30">
    <property type="match status" value="1"/>
</dbReference>
<feature type="domain" description="BON" evidence="3">
    <location>
        <begin position="149"/>
        <end position="218"/>
    </location>
</feature>
<reference evidence="5 6" key="1">
    <citation type="submission" date="2019-09" db="EMBL/GenBank/DDBJ databases">
        <title>Draft genome sequence of the Ebosin-producing strain Streptomyces sp. 139.</title>
        <authorList>
            <person name="Ai L."/>
            <person name="Geng M."/>
            <person name="Ma M."/>
            <person name="Bai L."/>
        </authorList>
    </citation>
    <scope>NUCLEOTIDE SEQUENCE [LARGE SCALE GENOMIC DNA]</scope>
    <source>
        <strain evidence="5 6">139</strain>
    </source>
</reference>
<dbReference type="PROSITE" id="PS50914">
    <property type="entry name" value="BON"/>
    <property type="match status" value="1"/>
</dbReference>
<dbReference type="SMART" id="SM00116">
    <property type="entry name" value="CBS"/>
    <property type="match status" value="2"/>
</dbReference>
<dbReference type="Pfam" id="PF00571">
    <property type="entry name" value="CBS"/>
    <property type="match status" value="2"/>
</dbReference>
<feature type="domain" description="CBS" evidence="4">
    <location>
        <begin position="10"/>
        <end position="66"/>
    </location>
</feature>
<dbReference type="PROSITE" id="PS51371">
    <property type="entry name" value="CBS"/>
    <property type="match status" value="2"/>
</dbReference>
<dbReference type="PANTHER" id="PTHR43080:SF29">
    <property type="entry name" value="OS02G0818000 PROTEIN"/>
    <property type="match status" value="1"/>
</dbReference>
<feature type="domain" description="CBS" evidence="4">
    <location>
        <begin position="96"/>
        <end position="153"/>
    </location>
</feature>
<evidence type="ECO:0000259" key="3">
    <source>
        <dbReference type="PROSITE" id="PS50914"/>
    </source>
</evidence>
<evidence type="ECO:0000313" key="5">
    <source>
        <dbReference type="EMBL" id="QER88147.1"/>
    </source>
</evidence>
<dbReference type="RefSeq" id="WP_150155829.1">
    <property type="nucleotide sequence ID" value="NZ_CP043959.1"/>
</dbReference>
<dbReference type="InterPro" id="IPR000644">
    <property type="entry name" value="CBS_dom"/>
</dbReference>
<dbReference type="EMBL" id="CP043959">
    <property type="protein sequence ID" value="QER88147.1"/>
    <property type="molecule type" value="Genomic_DNA"/>
</dbReference>